<accession>A0A4R0YV85</accession>
<reference evidence="2 3" key="1">
    <citation type="submission" date="2019-02" db="EMBL/GenBank/DDBJ databases">
        <title>Dyella amyloliquefaciens sp. nov., isolated from forest soil.</title>
        <authorList>
            <person name="Gao Z.-H."/>
            <person name="Qiu L.-H."/>
        </authorList>
    </citation>
    <scope>NUCLEOTIDE SEQUENCE [LARGE SCALE GENOMIC DNA]</scope>
    <source>
        <strain evidence="2 3">KACC 12747</strain>
    </source>
</reference>
<proteinExistence type="predicted"/>
<dbReference type="EMBL" id="SJTG01000001">
    <property type="protein sequence ID" value="TCI13343.1"/>
    <property type="molecule type" value="Genomic_DNA"/>
</dbReference>
<dbReference type="SUPFAM" id="SSF50475">
    <property type="entry name" value="FMN-binding split barrel"/>
    <property type="match status" value="1"/>
</dbReference>
<evidence type="ECO:0000259" key="1">
    <source>
        <dbReference type="Pfam" id="PF01243"/>
    </source>
</evidence>
<organism evidence="2 3">
    <name type="scientific">Dyella soli</name>
    <dbReference type="NCBI Taxonomy" id="522319"/>
    <lineage>
        <taxon>Bacteria</taxon>
        <taxon>Pseudomonadati</taxon>
        <taxon>Pseudomonadota</taxon>
        <taxon>Gammaproteobacteria</taxon>
        <taxon>Lysobacterales</taxon>
        <taxon>Rhodanobacteraceae</taxon>
        <taxon>Dyella</taxon>
    </lineage>
</organism>
<feature type="domain" description="Pyridoxamine 5'-phosphate oxidase N-terminal" evidence="1">
    <location>
        <begin position="8"/>
        <end position="127"/>
    </location>
</feature>
<keyword evidence="3" id="KW-1185">Reference proteome</keyword>
<gene>
    <name evidence="2" type="ORF">EZM97_08715</name>
</gene>
<dbReference type="Gene3D" id="2.30.110.10">
    <property type="entry name" value="Electron Transport, Fmn-binding Protein, Chain A"/>
    <property type="match status" value="1"/>
</dbReference>
<dbReference type="AlphaFoldDB" id="A0A4R0YV85"/>
<evidence type="ECO:0000313" key="3">
    <source>
        <dbReference type="Proteomes" id="UP000291822"/>
    </source>
</evidence>
<dbReference type="Proteomes" id="UP000291822">
    <property type="component" value="Unassembled WGS sequence"/>
</dbReference>
<dbReference type="RefSeq" id="WP_131149875.1">
    <property type="nucleotide sequence ID" value="NZ_SJTG01000001.1"/>
</dbReference>
<dbReference type="InterPro" id="IPR011576">
    <property type="entry name" value="Pyridox_Oxase_N"/>
</dbReference>
<evidence type="ECO:0000313" key="2">
    <source>
        <dbReference type="EMBL" id="TCI13343.1"/>
    </source>
</evidence>
<sequence length="145" mass="15880">MAFDDSALLAYMRSQRLGVVASVGPHGEPQAALVGIAVSPNCEVIFDTGVRGRKHANLLKDPRVAVVLQGPGEQTLQLQGTAHWLAPDDAGTDELRSVYFAVWPDGRERAASGKLAHWCVSPRWARYSDFDQGPLIREFRWPAVS</sequence>
<comment type="caution">
    <text evidence="2">The sequence shown here is derived from an EMBL/GenBank/DDBJ whole genome shotgun (WGS) entry which is preliminary data.</text>
</comment>
<dbReference type="Pfam" id="PF01243">
    <property type="entry name" value="PNPOx_N"/>
    <property type="match status" value="1"/>
</dbReference>
<protein>
    <submittedName>
        <fullName evidence="2">Pyridoxamine 5'-phosphate oxidase family protein</fullName>
    </submittedName>
</protein>
<name>A0A4R0YV85_9GAMM</name>
<dbReference type="InterPro" id="IPR012349">
    <property type="entry name" value="Split_barrel_FMN-bd"/>
</dbReference>